<dbReference type="PANTHER" id="PTHR43257">
    <property type="entry name" value="PYRUVATE DEHYDROGENASE E1 COMPONENT BETA SUBUNIT"/>
    <property type="match status" value="1"/>
</dbReference>
<organism evidence="5 6">
    <name type="scientific">Maribacter orientalis</name>
    <dbReference type="NCBI Taxonomy" id="228957"/>
    <lineage>
        <taxon>Bacteria</taxon>
        <taxon>Pseudomonadati</taxon>
        <taxon>Bacteroidota</taxon>
        <taxon>Flavobacteriia</taxon>
        <taxon>Flavobacteriales</taxon>
        <taxon>Flavobacteriaceae</taxon>
        <taxon>Maribacter</taxon>
    </lineage>
</organism>
<evidence type="ECO:0000259" key="4">
    <source>
        <dbReference type="SMART" id="SM00861"/>
    </source>
</evidence>
<keyword evidence="2" id="KW-0560">Oxidoreductase</keyword>
<dbReference type="InterPro" id="IPR029061">
    <property type="entry name" value="THDP-binding"/>
</dbReference>
<dbReference type="GO" id="GO:0016491">
    <property type="term" value="F:oxidoreductase activity"/>
    <property type="evidence" value="ECO:0007669"/>
    <property type="project" value="UniProtKB-KW"/>
</dbReference>
<dbReference type="CDD" id="cd07036">
    <property type="entry name" value="TPP_PYR_E1-PDHc-beta_like"/>
    <property type="match status" value="1"/>
</dbReference>
<dbReference type="NCBIfam" id="NF006667">
    <property type="entry name" value="PRK09212.1"/>
    <property type="match status" value="1"/>
</dbReference>
<dbReference type="FunFam" id="3.40.50.920:FF:000001">
    <property type="entry name" value="Pyruvate dehydrogenase E1 beta subunit"/>
    <property type="match status" value="1"/>
</dbReference>
<dbReference type="InterPro" id="IPR033248">
    <property type="entry name" value="Transketolase_C"/>
</dbReference>
<dbReference type="InterPro" id="IPR005475">
    <property type="entry name" value="Transketolase-like_Pyr-bd"/>
</dbReference>
<dbReference type="Gene3D" id="3.40.50.920">
    <property type="match status" value="1"/>
</dbReference>
<dbReference type="Gene3D" id="3.40.50.970">
    <property type="match status" value="1"/>
</dbReference>
<dbReference type="SUPFAM" id="SSF52922">
    <property type="entry name" value="TK C-terminal domain-like"/>
    <property type="match status" value="1"/>
</dbReference>
<dbReference type="STRING" id="228957.SAMN04488008_104368"/>
<dbReference type="EMBL" id="FNZN01000004">
    <property type="protein sequence ID" value="SEL62563.1"/>
    <property type="molecule type" value="Genomic_DNA"/>
</dbReference>
<dbReference type="FunFam" id="3.40.50.970:FF:000001">
    <property type="entry name" value="Pyruvate dehydrogenase E1 beta subunit"/>
    <property type="match status" value="1"/>
</dbReference>
<sequence length="355" mass="38878">MPFDRTRMTINYLTMEATKQITRKLTGSKAMAQALEQEMNRDKNIFIMGEDVGKYGGIFGSTTGLYEKFGQERIMDTPISETGFIGAAIGAAAEGLRPIVELMFVDFHGVVMDQIYNHMAKIPYMSGGSVKLPIVLLTAVGGGYSDAAQHSQTLYASFGHLPGMKVVAPTFPNDIKGMLISAIRDDNPVVFMFHKTLQGLGWMDQLDASLGPVPEEVYTTPLDKAKVVREGKDVTIVGVQMMTVEALKAADKLVERGIDAEVIDLRSIKPIDKETLLKSVAKTGRMVVVDEDYYSYGITAEVSAIVASEGFKHLKAPIARLAIPDVPIPYSRVLEKYVIPDANDIINAVENMVTY</sequence>
<dbReference type="Pfam" id="PF02779">
    <property type="entry name" value="Transket_pyr"/>
    <property type="match status" value="1"/>
</dbReference>
<gene>
    <name evidence="5" type="ORF">SAMN04488008_104368</name>
</gene>
<reference evidence="6" key="1">
    <citation type="submission" date="2016-10" db="EMBL/GenBank/DDBJ databases">
        <authorList>
            <person name="Varghese N."/>
            <person name="Submissions S."/>
        </authorList>
    </citation>
    <scope>NUCLEOTIDE SEQUENCE [LARGE SCALE GENOMIC DNA]</scope>
    <source>
        <strain evidence="6">DSM 16471</strain>
    </source>
</reference>
<dbReference type="SMART" id="SM00861">
    <property type="entry name" value="Transket_pyr"/>
    <property type="match status" value="1"/>
</dbReference>
<keyword evidence="5" id="KW-0670">Pyruvate</keyword>
<dbReference type="InterPro" id="IPR009014">
    <property type="entry name" value="Transketo_C/PFOR_II"/>
</dbReference>
<name>A0A1H7RQU1_9FLAO</name>
<dbReference type="Proteomes" id="UP000198990">
    <property type="component" value="Unassembled WGS sequence"/>
</dbReference>
<dbReference type="PANTHER" id="PTHR43257:SF2">
    <property type="entry name" value="PYRUVATE DEHYDROGENASE E1 COMPONENT SUBUNIT BETA"/>
    <property type="match status" value="1"/>
</dbReference>
<dbReference type="Pfam" id="PF02780">
    <property type="entry name" value="Transketolase_C"/>
    <property type="match status" value="1"/>
</dbReference>
<accession>A0A1H7RQU1</accession>
<evidence type="ECO:0000256" key="3">
    <source>
        <dbReference type="ARBA" id="ARBA00023052"/>
    </source>
</evidence>
<keyword evidence="3" id="KW-0786">Thiamine pyrophosphate</keyword>
<feature type="domain" description="Transketolase-like pyrimidine-binding" evidence="4">
    <location>
        <begin position="25"/>
        <end position="200"/>
    </location>
</feature>
<protein>
    <submittedName>
        <fullName evidence="5">Pyruvate dehydrogenase E1 component beta subunit</fullName>
    </submittedName>
</protein>
<comment type="cofactor">
    <cofactor evidence="1">
        <name>thiamine diphosphate</name>
        <dbReference type="ChEBI" id="CHEBI:58937"/>
    </cofactor>
</comment>
<keyword evidence="6" id="KW-1185">Reference proteome</keyword>
<proteinExistence type="predicted"/>
<dbReference type="SUPFAM" id="SSF52518">
    <property type="entry name" value="Thiamin diphosphate-binding fold (THDP-binding)"/>
    <property type="match status" value="1"/>
</dbReference>
<evidence type="ECO:0000313" key="6">
    <source>
        <dbReference type="Proteomes" id="UP000198990"/>
    </source>
</evidence>
<evidence type="ECO:0000256" key="2">
    <source>
        <dbReference type="ARBA" id="ARBA00023002"/>
    </source>
</evidence>
<dbReference type="AlphaFoldDB" id="A0A1H7RQU1"/>
<evidence type="ECO:0000256" key="1">
    <source>
        <dbReference type="ARBA" id="ARBA00001964"/>
    </source>
</evidence>
<evidence type="ECO:0000313" key="5">
    <source>
        <dbReference type="EMBL" id="SEL62563.1"/>
    </source>
</evidence>